<name>A0A1W1CF39_9ZZZZ</name>
<organism evidence="1">
    <name type="scientific">hydrothermal vent metagenome</name>
    <dbReference type="NCBI Taxonomy" id="652676"/>
    <lineage>
        <taxon>unclassified sequences</taxon>
        <taxon>metagenomes</taxon>
        <taxon>ecological metagenomes</taxon>
    </lineage>
</organism>
<dbReference type="SUPFAM" id="SSF56935">
    <property type="entry name" value="Porins"/>
    <property type="match status" value="1"/>
</dbReference>
<protein>
    <recommendedName>
        <fullName evidence="2">Porin domain-containing protein</fullName>
    </recommendedName>
</protein>
<evidence type="ECO:0008006" key="2">
    <source>
        <dbReference type="Google" id="ProtNLM"/>
    </source>
</evidence>
<dbReference type="AlphaFoldDB" id="A0A1W1CF39"/>
<gene>
    <name evidence="1" type="ORF">MNB_SV-12-831</name>
</gene>
<dbReference type="InterPro" id="IPR023614">
    <property type="entry name" value="Porin_dom_sf"/>
</dbReference>
<evidence type="ECO:0000313" key="1">
    <source>
        <dbReference type="EMBL" id="SFV64347.1"/>
    </source>
</evidence>
<dbReference type="Gene3D" id="2.40.160.10">
    <property type="entry name" value="Porin"/>
    <property type="match status" value="1"/>
</dbReference>
<proteinExistence type="predicted"/>
<dbReference type="EMBL" id="FPHE01000131">
    <property type="protein sequence ID" value="SFV64347.1"/>
    <property type="molecule type" value="Genomic_DNA"/>
</dbReference>
<sequence length="392" mass="43084">MNRGKMVKLGFVTVALLMSDTLMADGDIAKVKPVKEKAWKSKHKFFGFSQIGLRAGDGAKLGDDADIGMDFDRIRLGWKYFSGPLAGKVFLDFAKDGTDKGSVSTPDLIKDAFISYKFDDAFVVKTGVIKTPVGMGFTIPGWNLDVIKRGFDKKLAFERAAGIMLSGRDIGFGNSAKVNGLEMGHERPMKGLGYDLMVSGATGRSGAVKTVKDDNGKIKTNQTNTYMGRLSFDWTQALHTEIGYGVGKGQTDGSGEDYKVLNIGVDSHFDRANVKAEYYNVQNIQGDGDWTMATLALTGTYYVTDVVEGAVKHIIGSEGRHGVDSDVSNTYIGVNYYINPKNNKMDRSSRRKRNQHRMQLNYVVADGDTDTFKGVGAFFKEDAILAQYQFKF</sequence>
<accession>A0A1W1CF39</accession>
<reference evidence="1" key="1">
    <citation type="submission" date="2016-10" db="EMBL/GenBank/DDBJ databases">
        <authorList>
            <person name="de Groot N.N."/>
        </authorList>
    </citation>
    <scope>NUCLEOTIDE SEQUENCE</scope>
</reference>